<proteinExistence type="predicted"/>
<feature type="domain" description="Mycothiol-dependent maleylpyruvate isomerase metal-binding" evidence="1">
    <location>
        <begin position="13"/>
        <end position="98"/>
    </location>
</feature>
<dbReference type="NCBIfam" id="TIGR03083">
    <property type="entry name" value="maleylpyruvate isomerase family mycothiol-dependent enzyme"/>
    <property type="match status" value="1"/>
</dbReference>
<dbReference type="InterPro" id="IPR034660">
    <property type="entry name" value="DinB/YfiT-like"/>
</dbReference>
<evidence type="ECO:0000313" key="2">
    <source>
        <dbReference type="EMBL" id="MEJ5946113.1"/>
    </source>
</evidence>
<dbReference type="Gene3D" id="1.20.120.450">
    <property type="entry name" value="dinb family like domain"/>
    <property type="match status" value="1"/>
</dbReference>
<evidence type="ECO:0000259" key="1">
    <source>
        <dbReference type="Pfam" id="PF11716"/>
    </source>
</evidence>
<sequence length="215" mass="22896">MTDDLARRTVANRRRVADLVERLDEAQLASPSLCAGWSCRDVVGHLVMAVDLSVPRFLLEVLRDRGRVARTSTRVAQQVGARPVPDLVHALREHAGDRLSPPGVGPTGPFVDSCIHLRDIALPLDLDDGPPLEDWARVLDLLRTPQARAAGFLPRGRLDGLRLRATDQGWSAGTGAEVAGTSEALALAATGRAVGLAELEGPGLPLLRQRVAPGG</sequence>
<dbReference type="InterPro" id="IPR017517">
    <property type="entry name" value="Maleyloyr_isom"/>
</dbReference>
<dbReference type="Proteomes" id="UP001387100">
    <property type="component" value="Unassembled WGS sequence"/>
</dbReference>
<dbReference type="Pfam" id="PF11716">
    <property type="entry name" value="MDMPI_N"/>
    <property type="match status" value="1"/>
</dbReference>
<comment type="caution">
    <text evidence="2">The sequence shown here is derived from an EMBL/GenBank/DDBJ whole genome shotgun (WGS) entry which is preliminary data.</text>
</comment>
<name>A0ABU8RMC8_9ACTN</name>
<accession>A0ABU8RMC8</accession>
<dbReference type="RefSeq" id="WP_339575497.1">
    <property type="nucleotide sequence ID" value="NZ_JBBIAA010000016.1"/>
</dbReference>
<keyword evidence="3" id="KW-1185">Reference proteome</keyword>
<organism evidence="2 3">
    <name type="scientific">Pseudokineococcus basanitobsidens</name>
    <dbReference type="NCBI Taxonomy" id="1926649"/>
    <lineage>
        <taxon>Bacteria</taxon>
        <taxon>Bacillati</taxon>
        <taxon>Actinomycetota</taxon>
        <taxon>Actinomycetes</taxon>
        <taxon>Kineosporiales</taxon>
        <taxon>Kineosporiaceae</taxon>
        <taxon>Pseudokineococcus</taxon>
    </lineage>
</organism>
<keyword evidence="2" id="KW-0413">Isomerase</keyword>
<gene>
    <name evidence="2" type="ORF">WDZ17_12500</name>
</gene>
<dbReference type="InterPro" id="IPR024344">
    <property type="entry name" value="MDMPI_metal-binding"/>
</dbReference>
<dbReference type="GO" id="GO:0016853">
    <property type="term" value="F:isomerase activity"/>
    <property type="evidence" value="ECO:0007669"/>
    <property type="project" value="UniProtKB-KW"/>
</dbReference>
<protein>
    <submittedName>
        <fullName evidence="2">Maleylpyruvate isomerase family mycothiol-dependent enzyme</fullName>
    </submittedName>
</protein>
<dbReference type="EMBL" id="JBBIAA010000016">
    <property type="protein sequence ID" value="MEJ5946113.1"/>
    <property type="molecule type" value="Genomic_DNA"/>
</dbReference>
<reference evidence="2 3" key="1">
    <citation type="journal article" date="2017" name="Int. J. Syst. Evol. Microbiol.">
        <title>Pseudokineococcus basanitobsidens sp. nov., isolated from volcanic rock.</title>
        <authorList>
            <person name="Lee D.W."/>
            <person name="Park M.Y."/>
            <person name="Kim J.J."/>
            <person name="Kim B.S."/>
        </authorList>
    </citation>
    <scope>NUCLEOTIDE SEQUENCE [LARGE SCALE GENOMIC DNA]</scope>
    <source>
        <strain evidence="2 3">DSM 103726</strain>
    </source>
</reference>
<dbReference type="SUPFAM" id="SSF109854">
    <property type="entry name" value="DinB/YfiT-like putative metalloenzymes"/>
    <property type="match status" value="1"/>
</dbReference>
<evidence type="ECO:0000313" key="3">
    <source>
        <dbReference type="Proteomes" id="UP001387100"/>
    </source>
</evidence>